<evidence type="ECO:0008006" key="4">
    <source>
        <dbReference type="Google" id="ProtNLM"/>
    </source>
</evidence>
<feature type="region of interest" description="Disordered" evidence="1">
    <location>
        <begin position="1"/>
        <end position="59"/>
    </location>
</feature>
<sequence length="665" mass="72956">MEEEDEGGEHGNHVKCQSQSRSTNVGVGHVGAVPTDGAGPSRWGDASREASPRQRSWLGPQTCQVAHPLSFRAWKQFLAMDRGGDIGRTETMSGSQKTNGGTRQDPENDKFDGVDWGVGVTWLMLERELDVMPTLVDLEKNEEGEVREINLDVEKAACKLGRLQKTGVVMQALESSPSRDRVTAWVRETMVMRAGVSVSQITALDRPEFLIVFTSEEEKRHILGRPPRFLDGRLIRLVEWEDRHRLKLATNLRAAWVELRGIPPFLEDQAESMLEAVGPVVYATTDKESALRYTNVRGCIVLDLGLDLPKTGQQADKHGPVAGPISNPQPRGNDGDGLVNSKPQSTDPEGFIPVRSRSGSKKSLGSASPQFSSEPGTNRFHVLSTQTDHEDEESVTSGMIVSDHDDLAEEEELPGDCGKKSASEEVELPAGGLGQSQDAKTKALDAQVKVVNDPVLTAPSLNWEIEPTPTAGHNQLNIEAQCTNQEMMVLKAEKTDDSLMDTEVEKLNDDPILNITLDNPFNSDFSLLAEGQRSGELGEGMPFTSNPKVLEHMGRSPKKREKSHFGSVRGKLKKLLGSSSNCLAQPVVNPLRDLTTRGFGKRRPLGVVDHNGCRLSSKVDNFLELEESRSRDRKDSGDGLRQVCQVLESMAKIAREEGSKENRGL</sequence>
<reference evidence="2 3" key="1">
    <citation type="submission" date="2024-09" db="EMBL/GenBank/DDBJ databases">
        <title>Chromosome-scale assembly of Riccia sorocarpa.</title>
        <authorList>
            <person name="Paukszto L."/>
        </authorList>
    </citation>
    <scope>NUCLEOTIDE SEQUENCE [LARGE SCALE GENOMIC DNA]</scope>
    <source>
        <strain evidence="2">LP-2024</strain>
        <tissue evidence="2">Aerial parts of the thallus</tissue>
    </source>
</reference>
<evidence type="ECO:0000256" key="1">
    <source>
        <dbReference type="SAM" id="MobiDB-lite"/>
    </source>
</evidence>
<accession>A0ABD3H6J9</accession>
<keyword evidence="3" id="KW-1185">Reference proteome</keyword>
<feature type="compositionally biased region" description="Low complexity" evidence="1">
    <location>
        <begin position="355"/>
        <end position="368"/>
    </location>
</feature>
<dbReference type="AlphaFoldDB" id="A0ABD3H6J9"/>
<feature type="region of interest" description="Disordered" evidence="1">
    <location>
        <begin position="85"/>
        <end position="111"/>
    </location>
</feature>
<gene>
    <name evidence="2" type="ORF">R1sor_003031</name>
</gene>
<feature type="compositionally biased region" description="Polar residues" evidence="1">
    <location>
        <begin position="15"/>
        <end position="25"/>
    </location>
</feature>
<feature type="compositionally biased region" description="Polar residues" evidence="1">
    <location>
        <begin position="90"/>
        <end position="102"/>
    </location>
</feature>
<evidence type="ECO:0000313" key="2">
    <source>
        <dbReference type="EMBL" id="KAL3685009.1"/>
    </source>
</evidence>
<comment type="caution">
    <text evidence="2">The sequence shown here is derived from an EMBL/GenBank/DDBJ whole genome shotgun (WGS) entry which is preliminary data.</text>
</comment>
<evidence type="ECO:0000313" key="3">
    <source>
        <dbReference type="Proteomes" id="UP001633002"/>
    </source>
</evidence>
<name>A0ABD3H6J9_9MARC</name>
<organism evidence="2 3">
    <name type="scientific">Riccia sorocarpa</name>
    <dbReference type="NCBI Taxonomy" id="122646"/>
    <lineage>
        <taxon>Eukaryota</taxon>
        <taxon>Viridiplantae</taxon>
        <taxon>Streptophyta</taxon>
        <taxon>Embryophyta</taxon>
        <taxon>Marchantiophyta</taxon>
        <taxon>Marchantiopsida</taxon>
        <taxon>Marchantiidae</taxon>
        <taxon>Marchantiales</taxon>
        <taxon>Ricciaceae</taxon>
        <taxon>Riccia</taxon>
    </lineage>
</organism>
<dbReference type="EMBL" id="JBJQOH010000006">
    <property type="protein sequence ID" value="KAL3685009.1"/>
    <property type="molecule type" value="Genomic_DNA"/>
</dbReference>
<dbReference type="Proteomes" id="UP001633002">
    <property type="component" value="Unassembled WGS sequence"/>
</dbReference>
<proteinExistence type="predicted"/>
<feature type="region of interest" description="Disordered" evidence="1">
    <location>
        <begin position="311"/>
        <end position="378"/>
    </location>
</feature>
<protein>
    <recommendedName>
        <fullName evidence="4">DUF4283 domain-containing protein</fullName>
    </recommendedName>
</protein>